<accession>A0A6G9YC04</accession>
<keyword evidence="6 10" id="KW-0418">Kinase</keyword>
<dbReference type="Gene3D" id="1.10.287.130">
    <property type="match status" value="1"/>
</dbReference>
<evidence type="ECO:0000256" key="6">
    <source>
        <dbReference type="ARBA" id="ARBA00022777"/>
    </source>
</evidence>
<evidence type="ECO:0000256" key="5">
    <source>
        <dbReference type="ARBA" id="ARBA00022679"/>
    </source>
</evidence>
<dbReference type="InterPro" id="IPR036097">
    <property type="entry name" value="HisK_dim/P_sf"/>
</dbReference>
<dbReference type="SMART" id="SM00387">
    <property type="entry name" value="HATPase_c"/>
    <property type="match status" value="1"/>
</dbReference>
<dbReference type="InterPro" id="IPR003661">
    <property type="entry name" value="HisK_dim/P_dom"/>
</dbReference>
<proteinExistence type="predicted"/>
<comment type="subcellular location">
    <subcellularLocation>
        <location evidence="2">Cell membrane</location>
    </subcellularLocation>
</comment>
<dbReference type="InterPro" id="IPR036890">
    <property type="entry name" value="HATPase_C_sf"/>
</dbReference>
<keyword evidence="8" id="KW-1133">Transmembrane helix</keyword>
<dbReference type="SUPFAM" id="SSF55874">
    <property type="entry name" value="ATPase domain of HSP90 chaperone/DNA topoisomerase II/histidine kinase"/>
    <property type="match status" value="1"/>
</dbReference>
<evidence type="ECO:0000313" key="11">
    <source>
        <dbReference type="Proteomes" id="UP000503540"/>
    </source>
</evidence>
<keyword evidence="8" id="KW-0472">Membrane</keyword>
<evidence type="ECO:0000256" key="4">
    <source>
        <dbReference type="ARBA" id="ARBA00022553"/>
    </source>
</evidence>
<organism evidence="10 11">
    <name type="scientific">Nocardia arthritidis</name>
    <dbReference type="NCBI Taxonomy" id="228602"/>
    <lineage>
        <taxon>Bacteria</taxon>
        <taxon>Bacillati</taxon>
        <taxon>Actinomycetota</taxon>
        <taxon>Actinomycetes</taxon>
        <taxon>Mycobacteriales</taxon>
        <taxon>Nocardiaceae</taxon>
        <taxon>Nocardia</taxon>
    </lineage>
</organism>
<reference evidence="10 11" key="1">
    <citation type="journal article" date="2019" name="ACS Chem. Biol.">
        <title>Identification and Mobilization of a Cryptic Antibiotic Biosynthesis Gene Locus from a Human-Pathogenic Nocardia Isolate.</title>
        <authorList>
            <person name="Herisse M."/>
            <person name="Ishida K."/>
            <person name="Porter J.L."/>
            <person name="Howden B."/>
            <person name="Hertweck C."/>
            <person name="Stinear T.P."/>
            <person name="Pidot S.J."/>
        </authorList>
    </citation>
    <scope>NUCLEOTIDE SEQUENCE [LARGE SCALE GENOMIC DNA]</scope>
    <source>
        <strain evidence="10 11">AUSMDU00012717</strain>
    </source>
</reference>
<dbReference type="Proteomes" id="UP000503540">
    <property type="component" value="Chromosome"/>
</dbReference>
<evidence type="ECO:0000256" key="3">
    <source>
        <dbReference type="ARBA" id="ARBA00012438"/>
    </source>
</evidence>
<dbReference type="GO" id="GO:0000155">
    <property type="term" value="F:phosphorelay sensor kinase activity"/>
    <property type="evidence" value="ECO:0007669"/>
    <property type="project" value="InterPro"/>
</dbReference>
<evidence type="ECO:0000256" key="1">
    <source>
        <dbReference type="ARBA" id="ARBA00000085"/>
    </source>
</evidence>
<feature type="transmembrane region" description="Helical" evidence="8">
    <location>
        <begin position="48"/>
        <end position="70"/>
    </location>
</feature>
<keyword evidence="11" id="KW-1185">Reference proteome</keyword>
<sequence length="356" mass="37967">MCGRATDPRRKREMAENSADLIAYTLAGSVPVVAVGAVLLHINRNRSLVLSMVVLVLIPIVSALVGMIVVSGLMFTDALERTLIVLAVVAAVTVPAAVFLGRQQARKMVWEKQIREQERAAERSRRELVAWVSHDLRTPLAGIRAMAEALSDGVVTEGADVARYAEQIGRETNRLSHMVDDLFEMSKISAGALRLQLEPVDLRELIDEVLAANRPTAERAHVDLHVDQPDARIMVSANDQALGRVLTNLVSNAIAHTPPGGRVDISAGAADDHAWARVDDTGPGISAEDLPRIFEVAYRGTAARSPVASDGVPAGSGMGLAIAAGLVAAHNGEVTAENRDRGCRFEVRLPLSTAGA</sequence>
<dbReference type="Pfam" id="PF00512">
    <property type="entry name" value="HisKA"/>
    <property type="match status" value="1"/>
</dbReference>
<dbReference type="Pfam" id="PF02518">
    <property type="entry name" value="HATPase_c"/>
    <property type="match status" value="1"/>
</dbReference>
<dbReference type="PANTHER" id="PTHR43711:SF1">
    <property type="entry name" value="HISTIDINE KINASE 1"/>
    <property type="match status" value="1"/>
</dbReference>
<protein>
    <recommendedName>
        <fullName evidence="3">histidine kinase</fullName>
        <ecNumber evidence="3">2.7.13.3</ecNumber>
    </recommendedName>
</protein>
<dbReference type="GO" id="GO:0005886">
    <property type="term" value="C:plasma membrane"/>
    <property type="evidence" value="ECO:0007669"/>
    <property type="project" value="UniProtKB-SubCell"/>
</dbReference>
<keyword evidence="8" id="KW-0812">Transmembrane</keyword>
<dbReference type="CDD" id="cd00082">
    <property type="entry name" value="HisKA"/>
    <property type="match status" value="1"/>
</dbReference>
<feature type="transmembrane region" description="Helical" evidence="8">
    <location>
        <begin position="21"/>
        <end position="42"/>
    </location>
</feature>
<dbReference type="EMBL" id="CP046172">
    <property type="protein sequence ID" value="QIS10543.1"/>
    <property type="molecule type" value="Genomic_DNA"/>
</dbReference>
<keyword evidence="5" id="KW-0808">Transferase</keyword>
<gene>
    <name evidence="10" type="ORF">F5544_13270</name>
</gene>
<name>A0A6G9YC04_9NOCA</name>
<feature type="transmembrane region" description="Helical" evidence="8">
    <location>
        <begin position="82"/>
        <end position="101"/>
    </location>
</feature>
<dbReference type="FunFam" id="1.10.287.130:FF:000001">
    <property type="entry name" value="Two-component sensor histidine kinase"/>
    <property type="match status" value="1"/>
</dbReference>
<dbReference type="InterPro" id="IPR003594">
    <property type="entry name" value="HATPase_dom"/>
</dbReference>
<evidence type="ECO:0000256" key="8">
    <source>
        <dbReference type="SAM" id="Phobius"/>
    </source>
</evidence>
<evidence type="ECO:0000256" key="7">
    <source>
        <dbReference type="ARBA" id="ARBA00023012"/>
    </source>
</evidence>
<dbReference type="InterPro" id="IPR050736">
    <property type="entry name" value="Sensor_HK_Regulatory"/>
</dbReference>
<feature type="domain" description="Histidine kinase" evidence="9">
    <location>
        <begin position="131"/>
        <end position="353"/>
    </location>
</feature>
<keyword evidence="7" id="KW-0902">Two-component regulatory system</keyword>
<comment type="catalytic activity">
    <reaction evidence="1">
        <text>ATP + protein L-histidine = ADP + protein N-phospho-L-histidine.</text>
        <dbReference type="EC" id="2.7.13.3"/>
    </reaction>
</comment>
<dbReference type="InterPro" id="IPR005467">
    <property type="entry name" value="His_kinase_dom"/>
</dbReference>
<evidence type="ECO:0000259" key="9">
    <source>
        <dbReference type="PROSITE" id="PS50109"/>
    </source>
</evidence>
<dbReference type="EC" id="2.7.13.3" evidence="3"/>
<dbReference type="InterPro" id="IPR004358">
    <property type="entry name" value="Sig_transdc_His_kin-like_C"/>
</dbReference>
<evidence type="ECO:0000256" key="2">
    <source>
        <dbReference type="ARBA" id="ARBA00004236"/>
    </source>
</evidence>
<dbReference type="PROSITE" id="PS50109">
    <property type="entry name" value="HIS_KIN"/>
    <property type="match status" value="1"/>
</dbReference>
<dbReference type="PRINTS" id="PR00344">
    <property type="entry name" value="BCTRLSENSOR"/>
</dbReference>
<dbReference type="CDD" id="cd00075">
    <property type="entry name" value="HATPase"/>
    <property type="match status" value="1"/>
</dbReference>
<dbReference type="PANTHER" id="PTHR43711">
    <property type="entry name" value="TWO-COMPONENT HISTIDINE KINASE"/>
    <property type="match status" value="1"/>
</dbReference>
<dbReference type="Gene3D" id="3.30.565.10">
    <property type="entry name" value="Histidine kinase-like ATPase, C-terminal domain"/>
    <property type="match status" value="1"/>
</dbReference>
<dbReference type="SUPFAM" id="SSF47384">
    <property type="entry name" value="Homodimeric domain of signal transducing histidine kinase"/>
    <property type="match status" value="1"/>
</dbReference>
<keyword evidence="4" id="KW-0597">Phosphoprotein</keyword>
<evidence type="ECO:0000313" key="10">
    <source>
        <dbReference type="EMBL" id="QIS10543.1"/>
    </source>
</evidence>
<dbReference type="KEGG" id="nah:F5544_13270"/>
<dbReference type="AlphaFoldDB" id="A0A6G9YC04"/>
<dbReference type="SMART" id="SM00388">
    <property type="entry name" value="HisKA"/>
    <property type="match status" value="1"/>
</dbReference>